<dbReference type="CDD" id="cd03136">
    <property type="entry name" value="GATase1_AraC_ArgR_like"/>
    <property type="match status" value="1"/>
</dbReference>
<evidence type="ECO:0000256" key="1">
    <source>
        <dbReference type="ARBA" id="ARBA00023015"/>
    </source>
</evidence>
<gene>
    <name evidence="5" type="ORF">SAMN05444398_104194</name>
</gene>
<reference evidence="5 6" key="1">
    <citation type="submission" date="2016-11" db="EMBL/GenBank/DDBJ databases">
        <authorList>
            <person name="Jaros S."/>
            <person name="Januszkiewicz K."/>
            <person name="Wedrychowicz H."/>
        </authorList>
    </citation>
    <scope>NUCLEOTIDE SEQUENCE [LARGE SCALE GENOMIC DNA]</scope>
    <source>
        <strain evidence="5 6">DSM 29589</strain>
    </source>
</reference>
<dbReference type="InterPro" id="IPR029062">
    <property type="entry name" value="Class_I_gatase-like"/>
</dbReference>
<dbReference type="PANTHER" id="PTHR43130:SF3">
    <property type="entry name" value="HTH-TYPE TRANSCRIPTIONAL REGULATOR RV1931C"/>
    <property type="match status" value="1"/>
</dbReference>
<evidence type="ECO:0000259" key="4">
    <source>
        <dbReference type="PROSITE" id="PS01124"/>
    </source>
</evidence>
<dbReference type="Pfam" id="PF01965">
    <property type="entry name" value="DJ-1_PfpI"/>
    <property type="match status" value="1"/>
</dbReference>
<dbReference type="InterPro" id="IPR018062">
    <property type="entry name" value="HTH_AraC-typ_CS"/>
</dbReference>
<protein>
    <submittedName>
        <fullName evidence="5">Transcriptional regulator GlxA family, contains an amidase domain and an AraC-type DNA-binding HTH domain</fullName>
    </submittedName>
</protein>
<organism evidence="5 6">
    <name type="scientific">Roseovarius pacificus</name>
    <dbReference type="NCBI Taxonomy" id="337701"/>
    <lineage>
        <taxon>Bacteria</taxon>
        <taxon>Pseudomonadati</taxon>
        <taxon>Pseudomonadota</taxon>
        <taxon>Alphaproteobacteria</taxon>
        <taxon>Rhodobacterales</taxon>
        <taxon>Roseobacteraceae</taxon>
        <taxon>Roseovarius</taxon>
    </lineage>
</organism>
<dbReference type="SUPFAM" id="SSF46689">
    <property type="entry name" value="Homeodomain-like"/>
    <property type="match status" value="2"/>
</dbReference>
<proteinExistence type="predicted"/>
<evidence type="ECO:0000256" key="3">
    <source>
        <dbReference type="ARBA" id="ARBA00023163"/>
    </source>
</evidence>
<dbReference type="STRING" id="337701.SAMN05444398_104194"/>
<dbReference type="GO" id="GO:0043565">
    <property type="term" value="F:sequence-specific DNA binding"/>
    <property type="evidence" value="ECO:0007669"/>
    <property type="project" value="InterPro"/>
</dbReference>
<dbReference type="PANTHER" id="PTHR43130">
    <property type="entry name" value="ARAC-FAMILY TRANSCRIPTIONAL REGULATOR"/>
    <property type="match status" value="1"/>
</dbReference>
<dbReference type="Gene3D" id="3.40.50.880">
    <property type="match status" value="1"/>
</dbReference>
<dbReference type="InterPro" id="IPR018060">
    <property type="entry name" value="HTH_AraC"/>
</dbReference>
<dbReference type="PROSITE" id="PS01124">
    <property type="entry name" value="HTH_ARAC_FAMILY_2"/>
    <property type="match status" value="1"/>
</dbReference>
<evidence type="ECO:0000313" key="5">
    <source>
        <dbReference type="EMBL" id="SHL65122.1"/>
    </source>
</evidence>
<feature type="domain" description="HTH araC/xylS-type" evidence="4">
    <location>
        <begin position="228"/>
        <end position="326"/>
    </location>
</feature>
<keyword evidence="1" id="KW-0805">Transcription regulation</keyword>
<keyword evidence="6" id="KW-1185">Reference proteome</keyword>
<keyword evidence="3" id="KW-0804">Transcription</keyword>
<dbReference type="AlphaFoldDB" id="A0A1M7CCZ6"/>
<dbReference type="GO" id="GO:0003700">
    <property type="term" value="F:DNA-binding transcription factor activity"/>
    <property type="evidence" value="ECO:0007669"/>
    <property type="project" value="InterPro"/>
</dbReference>
<dbReference type="SMART" id="SM00342">
    <property type="entry name" value="HTH_ARAC"/>
    <property type="match status" value="1"/>
</dbReference>
<dbReference type="InterPro" id="IPR020449">
    <property type="entry name" value="Tscrpt_reg_AraC-type_HTH"/>
</dbReference>
<accession>A0A1M7CCZ6</accession>
<keyword evidence="2 5" id="KW-0238">DNA-binding</keyword>
<dbReference type="Pfam" id="PF12833">
    <property type="entry name" value="HTH_18"/>
    <property type="match status" value="1"/>
</dbReference>
<dbReference type="EMBL" id="FRBR01000004">
    <property type="protein sequence ID" value="SHL65122.1"/>
    <property type="molecule type" value="Genomic_DNA"/>
</dbReference>
<dbReference type="Gene3D" id="1.10.10.60">
    <property type="entry name" value="Homeodomain-like"/>
    <property type="match status" value="1"/>
</dbReference>
<dbReference type="Proteomes" id="UP000183974">
    <property type="component" value="Unassembled WGS sequence"/>
</dbReference>
<evidence type="ECO:0000256" key="2">
    <source>
        <dbReference type="ARBA" id="ARBA00023125"/>
    </source>
</evidence>
<dbReference type="InterPro" id="IPR002818">
    <property type="entry name" value="DJ-1/PfpI"/>
</dbReference>
<dbReference type="PROSITE" id="PS00041">
    <property type="entry name" value="HTH_ARAC_FAMILY_1"/>
    <property type="match status" value="1"/>
</dbReference>
<dbReference type="SUPFAM" id="SSF52317">
    <property type="entry name" value="Class I glutamine amidotransferase-like"/>
    <property type="match status" value="1"/>
</dbReference>
<dbReference type="InterPro" id="IPR009057">
    <property type="entry name" value="Homeodomain-like_sf"/>
</dbReference>
<dbReference type="InterPro" id="IPR052158">
    <property type="entry name" value="INH-QAR"/>
</dbReference>
<sequence length="335" mass="37412">MPPSRPEARPYLSAAIVLCPGFTLTPMSCFSDALRLAADQGDNSRKVLFQWEYAVAGEGGAVSSSGLEVRPTIALDEIMGFDCIVVCGGLLRDMGQIRPDLYDLLRQAHEGGALVVGLCTGSFVLGEAGLLEGKSCAVHPNVLHAFSERFPGTTPLTRKTYWEEGRVITCPGGVLSLDVAAHLIRTWGNMSRTFKALDYLLFNYENPRTYFPKRPYQERLERAATLTRDAVGLMEANIETPLSVASLARRLATTRTRLTRVFQRDMGETPAAFWLNMRLDIASRLLVERSLSVTEIGYELGFSDTAHFCRQFRRRFDRTPGQFRKLHQDRRDGAR</sequence>
<evidence type="ECO:0000313" key="6">
    <source>
        <dbReference type="Proteomes" id="UP000183974"/>
    </source>
</evidence>
<dbReference type="PRINTS" id="PR00032">
    <property type="entry name" value="HTHARAC"/>
</dbReference>
<name>A0A1M7CCZ6_9RHOB</name>